<dbReference type="AlphaFoldDB" id="A0A7J5TWV7"/>
<organism evidence="5 6">
    <name type="scientific">Rudanella paleaurantiibacter</name>
    <dbReference type="NCBI Taxonomy" id="2614655"/>
    <lineage>
        <taxon>Bacteria</taxon>
        <taxon>Pseudomonadati</taxon>
        <taxon>Bacteroidota</taxon>
        <taxon>Cytophagia</taxon>
        <taxon>Cytophagales</taxon>
        <taxon>Cytophagaceae</taxon>
        <taxon>Rudanella</taxon>
    </lineage>
</organism>
<evidence type="ECO:0000313" key="5">
    <source>
        <dbReference type="EMBL" id="KAB7729115.1"/>
    </source>
</evidence>
<dbReference type="Pfam" id="PF03629">
    <property type="entry name" value="SASA"/>
    <property type="match status" value="1"/>
</dbReference>
<gene>
    <name evidence="5" type="ORF">F5984_15820</name>
</gene>
<proteinExistence type="predicted"/>
<feature type="compositionally biased region" description="Pro residues" evidence="2">
    <location>
        <begin position="605"/>
        <end position="617"/>
    </location>
</feature>
<keyword evidence="1" id="KW-0378">Hydrolase</keyword>
<feature type="chain" id="PRO_5029724291" description="Sialate O-acetylesterase domain-containing protein" evidence="3">
    <location>
        <begin position="28"/>
        <end position="896"/>
    </location>
</feature>
<dbReference type="InterPro" id="IPR005181">
    <property type="entry name" value="SASA"/>
</dbReference>
<reference evidence="5 6" key="1">
    <citation type="submission" date="2019-10" db="EMBL/GenBank/DDBJ databases">
        <title>Rudanella paleaurantiibacter sp. nov., isolated from sludge.</title>
        <authorList>
            <person name="Xu S.Q."/>
        </authorList>
    </citation>
    <scope>NUCLEOTIDE SEQUENCE [LARGE SCALE GENOMIC DNA]</scope>
    <source>
        <strain evidence="5 6">HX-22-17</strain>
    </source>
</reference>
<dbReference type="Gene3D" id="3.40.50.1110">
    <property type="entry name" value="SGNH hydrolase"/>
    <property type="match status" value="1"/>
</dbReference>
<protein>
    <recommendedName>
        <fullName evidence="4">Sialate O-acetylesterase domain-containing protein</fullName>
    </recommendedName>
</protein>
<feature type="domain" description="Sialate O-acetylesterase" evidence="4">
    <location>
        <begin position="128"/>
        <end position="320"/>
    </location>
</feature>
<evidence type="ECO:0000256" key="1">
    <source>
        <dbReference type="ARBA" id="ARBA00022801"/>
    </source>
</evidence>
<name>A0A7J5TWV7_9BACT</name>
<evidence type="ECO:0000256" key="2">
    <source>
        <dbReference type="SAM" id="MobiDB-lite"/>
    </source>
</evidence>
<dbReference type="GO" id="GO:0016788">
    <property type="term" value="F:hydrolase activity, acting on ester bonds"/>
    <property type="evidence" value="ECO:0007669"/>
    <property type="project" value="UniProtKB-ARBA"/>
</dbReference>
<feature type="region of interest" description="Disordered" evidence="2">
    <location>
        <begin position="595"/>
        <end position="625"/>
    </location>
</feature>
<sequence length="896" mass="96314">MPYVFCTVMTKALLTLSLLLVSTVLYAQLTVHTPQSRIVYQRNNQNGAQVPIAGSCPAGANRIEARVEAMVPGQGTATNWTTIDPAPRNGRFSGQLPVRGGWYRLAVRAYRNSDLLAETTVERVGVGEVFIVSGQSNAQGNPWTPVAGASDDRVSVVDFRDENLPEFNLPLTFSQASAGRKMAPNNFLHVFGLLGDRLTARLNVPVLFLGAAYGGTNSNVWRISAQGQDPGGSPGPYLQPYRSMSAALDHYVRRTGVRAILWHQGESDNGYRGQQEYVANVKVVIDKTRQQSGYSRLPWIMSRVSYIGGRTDPAIIAGQNELISTVEGVWPGPETDLYTGPDDRGDGLHFSGNGMIRFADLWNNSLTDQFFNQSQPGTLAGSSPEITTGLIVPIGARSGQTITVPYVRPEGLTADSPFVVRLFNSDGQQLADLGTGTQNPLTVRLPESLPTGTYTVRVDATNPAVAGRPSQPFGVTAPTPIPTTQPGTATSVRRIGYEYDALTHGFNLFVDADGPVEVKVQRLNGNFSDNGWFTSNAGAFRDSYNYTRFYPPVRPGEGGVEPGQYLISARRIGQPTSEKAIAVVLSGGFRTIFPASETTTTTPPVETPATPPIPTTPQTPATTNPTVAGLRKVGYKYDAPTHGFQLLTDADGPVEVRLERLDGPFAETGWGPVVPFTDESGYTAQRFYAPVAPGVGGVVAGRYRLSARLTSQPDAVITSEVTLAYGVFSIFIAQTPATPPGSTTTTTTSPPKTGTVAAGINRLGYKYDAPTHGFQVLVAAESPVQISLERVDGSFSPTDWQMAVSYTEQPGYSQQRLYLPVSPGVGGVVAGTYRIKARLANQPDTEVSVEVVLQYGVFQAYPPQQLIRAPRANDKLQPRIEPGCGGCVPLQAQREY</sequence>
<feature type="region of interest" description="Disordered" evidence="2">
    <location>
        <begin position="463"/>
        <end position="488"/>
    </location>
</feature>
<evidence type="ECO:0000313" key="6">
    <source>
        <dbReference type="Proteomes" id="UP000488299"/>
    </source>
</evidence>
<dbReference type="SUPFAM" id="SSF52266">
    <property type="entry name" value="SGNH hydrolase"/>
    <property type="match status" value="1"/>
</dbReference>
<keyword evidence="3" id="KW-0732">Signal</keyword>
<dbReference type="InterPro" id="IPR036514">
    <property type="entry name" value="SGNH_hydro_sf"/>
</dbReference>
<evidence type="ECO:0000256" key="3">
    <source>
        <dbReference type="SAM" id="SignalP"/>
    </source>
</evidence>
<feature type="signal peptide" evidence="3">
    <location>
        <begin position="1"/>
        <end position="27"/>
    </location>
</feature>
<dbReference type="Proteomes" id="UP000488299">
    <property type="component" value="Unassembled WGS sequence"/>
</dbReference>
<feature type="compositionally biased region" description="Low complexity" evidence="2">
    <location>
        <begin position="595"/>
        <end position="604"/>
    </location>
</feature>
<comment type="caution">
    <text evidence="5">The sequence shown here is derived from an EMBL/GenBank/DDBJ whole genome shotgun (WGS) entry which is preliminary data.</text>
</comment>
<keyword evidence="6" id="KW-1185">Reference proteome</keyword>
<evidence type="ECO:0000259" key="4">
    <source>
        <dbReference type="Pfam" id="PF03629"/>
    </source>
</evidence>
<dbReference type="EMBL" id="WELI01000006">
    <property type="protein sequence ID" value="KAB7729115.1"/>
    <property type="molecule type" value="Genomic_DNA"/>
</dbReference>
<accession>A0A7J5TWV7</accession>